<feature type="DNA-binding region" description="OmpR/PhoB-type" evidence="5">
    <location>
        <begin position="1"/>
        <end position="97"/>
    </location>
</feature>
<keyword evidence="3 5" id="KW-0238">DNA-binding</keyword>
<evidence type="ECO:0000259" key="6">
    <source>
        <dbReference type="PROSITE" id="PS51755"/>
    </source>
</evidence>
<evidence type="ECO:0000313" key="7">
    <source>
        <dbReference type="EMBL" id="REH45914.1"/>
    </source>
</evidence>
<comment type="similarity">
    <text evidence="1">Belongs to the AfsR/DnrI/RedD regulatory family.</text>
</comment>
<dbReference type="GO" id="GO:0006355">
    <property type="term" value="P:regulation of DNA-templated transcription"/>
    <property type="evidence" value="ECO:0007669"/>
    <property type="project" value="InterPro"/>
</dbReference>
<organism evidence="7 8">
    <name type="scientific">Kutzneria buriramensis</name>
    <dbReference type="NCBI Taxonomy" id="1045776"/>
    <lineage>
        <taxon>Bacteria</taxon>
        <taxon>Bacillati</taxon>
        <taxon>Actinomycetota</taxon>
        <taxon>Actinomycetes</taxon>
        <taxon>Pseudonocardiales</taxon>
        <taxon>Pseudonocardiaceae</taxon>
        <taxon>Kutzneria</taxon>
    </lineage>
</organism>
<dbReference type="Gene3D" id="1.10.10.10">
    <property type="entry name" value="Winged helix-like DNA-binding domain superfamily/Winged helix DNA-binding domain"/>
    <property type="match status" value="1"/>
</dbReference>
<dbReference type="GO" id="GO:0003677">
    <property type="term" value="F:DNA binding"/>
    <property type="evidence" value="ECO:0007669"/>
    <property type="project" value="UniProtKB-UniRule"/>
</dbReference>
<dbReference type="Pfam" id="PF00486">
    <property type="entry name" value="Trans_reg_C"/>
    <property type="match status" value="1"/>
</dbReference>
<keyword evidence="4" id="KW-0804">Transcription</keyword>
<evidence type="ECO:0000313" key="8">
    <source>
        <dbReference type="Proteomes" id="UP000256269"/>
    </source>
</evidence>
<evidence type="ECO:0000256" key="4">
    <source>
        <dbReference type="ARBA" id="ARBA00023163"/>
    </source>
</evidence>
<dbReference type="InterPro" id="IPR016032">
    <property type="entry name" value="Sig_transdc_resp-reg_C-effctor"/>
</dbReference>
<dbReference type="SUPFAM" id="SSF48452">
    <property type="entry name" value="TPR-like"/>
    <property type="match status" value="2"/>
</dbReference>
<dbReference type="InterPro" id="IPR051677">
    <property type="entry name" value="AfsR-DnrI-RedD_regulator"/>
</dbReference>
<proteinExistence type="inferred from homology"/>
<dbReference type="RefSeq" id="WP_394467866.1">
    <property type="nucleotide sequence ID" value="NZ_CP144375.1"/>
</dbReference>
<dbReference type="InterPro" id="IPR001867">
    <property type="entry name" value="OmpR/PhoB-type_DNA-bd"/>
</dbReference>
<keyword evidence="2" id="KW-0805">Transcription regulation</keyword>
<evidence type="ECO:0000256" key="3">
    <source>
        <dbReference type="ARBA" id="ARBA00023125"/>
    </source>
</evidence>
<dbReference type="EMBL" id="QUNO01000007">
    <property type="protein sequence ID" value="REH45914.1"/>
    <property type="molecule type" value="Genomic_DNA"/>
</dbReference>
<dbReference type="PANTHER" id="PTHR35807">
    <property type="entry name" value="TRANSCRIPTIONAL REGULATOR REDD-RELATED"/>
    <property type="match status" value="1"/>
</dbReference>
<comment type="caution">
    <text evidence="7">The sequence shown here is derived from an EMBL/GenBank/DDBJ whole genome shotgun (WGS) entry which is preliminary data.</text>
</comment>
<dbReference type="InterPro" id="IPR011990">
    <property type="entry name" value="TPR-like_helical_dom_sf"/>
</dbReference>
<dbReference type="Proteomes" id="UP000256269">
    <property type="component" value="Unassembled WGS sequence"/>
</dbReference>
<dbReference type="AlphaFoldDB" id="A0A3E0HHF8"/>
<dbReference type="InterPro" id="IPR036388">
    <property type="entry name" value="WH-like_DNA-bd_sf"/>
</dbReference>
<dbReference type="SUPFAM" id="SSF46894">
    <property type="entry name" value="C-terminal effector domain of the bipartite response regulators"/>
    <property type="match status" value="1"/>
</dbReference>
<feature type="domain" description="OmpR/PhoB-type" evidence="6">
    <location>
        <begin position="1"/>
        <end position="97"/>
    </location>
</feature>
<dbReference type="Gene3D" id="1.25.40.10">
    <property type="entry name" value="Tetratricopeptide repeat domain"/>
    <property type="match status" value="2"/>
</dbReference>
<evidence type="ECO:0000256" key="5">
    <source>
        <dbReference type="PROSITE-ProRule" id="PRU01091"/>
    </source>
</evidence>
<dbReference type="SMART" id="SM01043">
    <property type="entry name" value="BTAD"/>
    <property type="match status" value="1"/>
</dbReference>
<name>A0A3E0HHF8_9PSEU</name>
<evidence type="ECO:0000256" key="1">
    <source>
        <dbReference type="ARBA" id="ARBA00005820"/>
    </source>
</evidence>
<dbReference type="Pfam" id="PF03704">
    <property type="entry name" value="BTAD"/>
    <property type="match status" value="1"/>
</dbReference>
<dbReference type="CDD" id="cd15831">
    <property type="entry name" value="BTAD"/>
    <property type="match status" value="1"/>
</dbReference>
<keyword evidence="8" id="KW-1185">Reference proteome</keyword>
<dbReference type="PROSITE" id="PS51755">
    <property type="entry name" value="OMPR_PHOB"/>
    <property type="match status" value="1"/>
</dbReference>
<dbReference type="PANTHER" id="PTHR35807:SF1">
    <property type="entry name" value="TRANSCRIPTIONAL REGULATOR REDD"/>
    <property type="match status" value="1"/>
</dbReference>
<evidence type="ECO:0000256" key="2">
    <source>
        <dbReference type="ARBA" id="ARBA00023015"/>
    </source>
</evidence>
<accession>A0A3E0HHF8</accession>
<protein>
    <submittedName>
        <fullName evidence="7">DNA-binding SARP family transcriptional activator</fullName>
    </submittedName>
</protein>
<gene>
    <name evidence="7" type="ORF">BCF44_10746</name>
</gene>
<dbReference type="GO" id="GO:0000160">
    <property type="term" value="P:phosphorelay signal transduction system"/>
    <property type="evidence" value="ECO:0007669"/>
    <property type="project" value="InterPro"/>
</dbReference>
<sequence>MGDIPRVVDIRVLGCLEVDVDGVPVNLGGPRLRALLARLVAADAHPVAVSALVELLWGLDAPLDADRTVRTYVSRLRKAIGSPELIITRAPGYLLRGDPDLVDAVRFERLAAAGHRSLEAGRPDVAIGQLAAALRLWRGDAYEDFPGLPALTSEGRRLAQLRHDAVQDRIDAELATGHGQHLVAELEGLTTSHPENERLWGQLMTALYRAGRQTDALEAFRRARLVLIEEFGVEPSPVLTDIHRRILTQDDNLLGPGPQRAQHTDQLEAALAAGTQALCVDGSLLTSRQQFEITFRLAEQAGDAAGQALAVLGLCGLWVHEHRTATTANQMRSRLRHALAAVDPRSPLALRLRIRLAGESQYQHAEHDEILAVLAEARLAGDPVAHAEALSIAHHCVLGPDHGRLRQTLALELIGESDRTGRPIDRLMGLLWHTIDLFMAADPHAERRLGELEHLLADREHLAVGFAVTAMRVMLTIRAGRFEEAEKLALSCAELGQEAGDADAMGWYGAQLVAIRWFQGRLAEVLPMLDELVHSTTLSTIDNSYFAALAAAAAITGDQRKAASSLARLTGHGLAALPRSSTWLVSMSGIAEAAYRLGDTATATQVYEQLRPFADLPIMPSLAVACFGSAHHSLGIAALTTGDIDRAVRHLHTAIQHNLALGHWPAVVVCRIRYGQALLLRGRPGDAAAGEREVVAGTEHAAALGMSITALLD</sequence>
<dbReference type="InterPro" id="IPR005158">
    <property type="entry name" value="BTAD"/>
</dbReference>
<dbReference type="SMART" id="SM00862">
    <property type="entry name" value="Trans_reg_C"/>
    <property type="match status" value="1"/>
</dbReference>
<reference evidence="7 8" key="1">
    <citation type="submission" date="2018-08" db="EMBL/GenBank/DDBJ databases">
        <title>Genomic Encyclopedia of Archaeal and Bacterial Type Strains, Phase II (KMG-II): from individual species to whole genera.</title>
        <authorList>
            <person name="Goeker M."/>
        </authorList>
    </citation>
    <scope>NUCLEOTIDE SEQUENCE [LARGE SCALE GENOMIC DNA]</scope>
    <source>
        <strain evidence="7 8">DSM 45791</strain>
    </source>
</reference>